<protein>
    <submittedName>
        <fullName evidence="1">Uncharacterized protein</fullName>
    </submittedName>
</protein>
<name>A0A8S5P7U0_9CAUD</name>
<reference evidence="1" key="1">
    <citation type="journal article" date="2021" name="Proc. Natl. Acad. Sci. U.S.A.">
        <title>A Catalog of Tens of Thousands of Viruses from Human Metagenomes Reveals Hidden Associations with Chronic Diseases.</title>
        <authorList>
            <person name="Tisza M.J."/>
            <person name="Buck C.B."/>
        </authorList>
    </citation>
    <scope>NUCLEOTIDE SEQUENCE</scope>
    <source>
        <strain evidence="1">CttEB8</strain>
    </source>
</reference>
<dbReference type="EMBL" id="BK015344">
    <property type="protein sequence ID" value="DAE02260.1"/>
    <property type="molecule type" value="Genomic_DNA"/>
</dbReference>
<accession>A0A8S5P7U0</accession>
<evidence type="ECO:0000313" key="1">
    <source>
        <dbReference type="EMBL" id="DAE02260.1"/>
    </source>
</evidence>
<proteinExistence type="predicted"/>
<sequence length="49" mass="5546">MLLYYEPKVCSTNVAINFGYSKLMDKNKEELVPTIPLLKNLVRAQGSES</sequence>
<organism evidence="1">
    <name type="scientific">Herelleviridae sp. cttEB8</name>
    <dbReference type="NCBI Taxonomy" id="2825832"/>
    <lineage>
        <taxon>Viruses</taxon>
        <taxon>Duplodnaviria</taxon>
        <taxon>Heunggongvirae</taxon>
        <taxon>Uroviricota</taxon>
        <taxon>Caudoviricetes</taxon>
        <taxon>Herelleviridae</taxon>
    </lineage>
</organism>